<dbReference type="STRING" id="1907941.BKE30_10300"/>
<name>A0A1S8CSR7_9GAMM</name>
<dbReference type="EMBL" id="MLCN01000027">
    <property type="protein sequence ID" value="ONG39152.1"/>
    <property type="molecule type" value="Genomic_DNA"/>
</dbReference>
<dbReference type="Proteomes" id="UP000192132">
    <property type="component" value="Unassembled WGS sequence"/>
</dbReference>
<reference evidence="1 2" key="1">
    <citation type="submission" date="2016-10" db="EMBL/GenBank/DDBJ databases">
        <title>Draft Genome sequence of Alkanindiges sp. strain H1.</title>
        <authorList>
            <person name="Subhash Y."/>
            <person name="Lee S."/>
        </authorList>
    </citation>
    <scope>NUCLEOTIDE SEQUENCE [LARGE SCALE GENOMIC DNA]</scope>
    <source>
        <strain evidence="1 2">H1</strain>
    </source>
</reference>
<dbReference type="InterPro" id="IPR043746">
    <property type="entry name" value="DUF5691"/>
</dbReference>
<proteinExistence type="predicted"/>
<comment type="caution">
    <text evidence="1">The sequence shown here is derived from an EMBL/GenBank/DDBJ whole genome shotgun (WGS) entry which is preliminary data.</text>
</comment>
<accession>A0A1S8CSR7</accession>
<dbReference type="RefSeq" id="WP_076878523.1">
    <property type="nucleotide sequence ID" value="NZ_MLCN01000027.1"/>
</dbReference>
<organism evidence="1 2">
    <name type="scientific">Alkanindiges hydrocarboniclasticus</name>
    <dbReference type="NCBI Taxonomy" id="1907941"/>
    <lineage>
        <taxon>Bacteria</taxon>
        <taxon>Pseudomonadati</taxon>
        <taxon>Pseudomonadota</taxon>
        <taxon>Gammaproteobacteria</taxon>
        <taxon>Moraxellales</taxon>
        <taxon>Moraxellaceae</taxon>
        <taxon>Alkanindiges</taxon>
    </lineage>
</organism>
<evidence type="ECO:0000313" key="2">
    <source>
        <dbReference type="Proteomes" id="UP000192132"/>
    </source>
</evidence>
<dbReference type="AlphaFoldDB" id="A0A1S8CSR7"/>
<protein>
    <submittedName>
        <fullName evidence="1">Uncharacterized protein</fullName>
    </submittedName>
</protein>
<dbReference type="OrthoDB" id="262508at2"/>
<keyword evidence="2" id="KW-1185">Reference proteome</keyword>
<sequence>MSTFAHELGLQLTLGSQFNKPLNIPSDVKALLKDDITEGDKEQYLLQLLSAWTLYQDAGFQPVTLSLDHPRTISRADPESLIVVAEPVQHIFKRYFAEKSERQRLNFPKILWTYWIQATRQQQGKIPNALLVDFLSALYSDQRADVLHLLSSRALWLGQHNPEWQWTAAAQSITLDATGQLDAATQQLWLSADKSVRVLLLQRLRQLDPMLGLQQLQLVWDSIDAEQRENLVQCLAAQLSEADVAFLQQVFGTDRSRVVKQSSAYLLSRLPQSDFYQQLVSIFNQSVNYQNSEQALEFELPETLLKQLKEQSLDGKGSKILSGNQQKTGEKAQTIAFLCSLFPLDCWSNLIADAHQCFSAIKKCIWADSILAGLRLAIIHQQRQDWATTLFQHQQGLLIHHDATDEQSQLLALLSPEQREKIMLLQCQNFKSGHYHDSTRQVWDQFFAEQIRQVKNLDDSAQGFISELLADECLTFIQTHDKYTHTCAWLKDFLVLCASPQWMNRHLTHFEPDELPLWHTRQQLTQISP</sequence>
<gene>
    <name evidence="1" type="ORF">BKE30_10300</name>
</gene>
<evidence type="ECO:0000313" key="1">
    <source>
        <dbReference type="EMBL" id="ONG39152.1"/>
    </source>
</evidence>
<dbReference type="Pfam" id="PF18944">
    <property type="entry name" value="DUF5691"/>
    <property type="match status" value="1"/>
</dbReference>